<feature type="transmembrane region" description="Helical" evidence="1">
    <location>
        <begin position="7"/>
        <end position="26"/>
    </location>
</feature>
<name>A0A238UA61_9FLAO</name>
<keyword evidence="1" id="KW-0472">Membrane</keyword>
<organism evidence="2 3">
    <name type="scientific">Tenacibaculum jejuense</name>
    <dbReference type="NCBI Taxonomy" id="584609"/>
    <lineage>
        <taxon>Bacteria</taxon>
        <taxon>Pseudomonadati</taxon>
        <taxon>Bacteroidota</taxon>
        <taxon>Flavobacteriia</taxon>
        <taxon>Flavobacteriales</taxon>
        <taxon>Flavobacteriaceae</taxon>
        <taxon>Tenacibaculum</taxon>
    </lineage>
</organism>
<sequence length="151" mass="17791">MKKKQKTYILLVIVIIVWSVVGIQFFRYSHQYEEEIPEINYQKFQPNITAKKETYKVSIHERDPFLGTLHNSAKNKTKKKKKTTQKVPVVFPNIQYKGMISSNDNTSFIITINGKQYIMRTRVKKDDVELISGTKKEIKVLYKGKYKTIKK</sequence>
<protein>
    <submittedName>
        <fullName evidence="2">Uncharacterized protein</fullName>
    </submittedName>
</protein>
<dbReference type="Proteomes" id="UP000215214">
    <property type="component" value="Chromosome TJEJU"/>
</dbReference>
<accession>A0A238UA61</accession>
<proteinExistence type="predicted"/>
<keyword evidence="1" id="KW-0812">Transmembrane</keyword>
<dbReference type="AlphaFoldDB" id="A0A238UA61"/>
<evidence type="ECO:0000256" key="1">
    <source>
        <dbReference type="SAM" id="Phobius"/>
    </source>
</evidence>
<evidence type="ECO:0000313" key="3">
    <source>
        <dbReference type="Proteomes" id="UP000215214"/>
    </source>
</evidence>
<reference evidence="2 3" key="1">
    <citation type="submission" date="2017-07" db="EMBL/GenBank/DDBJ databases">
        <authorList>
            <person name="Sun Z.S."/>
            <person name="Albrecht U."/>
            <person name="Echele G."/>
            <person name="Lee C.C."/>
        </authorList>
    </citation>
    <scope>NUCLEOTIDE SEQUENCE [LARGE SCALE GENOMIC DNA]</scope>
    <source>
        <strain evidence="3">type strain: KCTC 22618</strain>
    </source>
</reference>
<evidence type="ECO:0000313" key="2">
    <source>
        <dbReference type="EMBL" id="SNR15448.1"/>
    </source>
</evidence>
<dbReference type="EMBL" id="LT899436">
    <property type="protein sequence ID" value="SNR15448.1"/>
    <property type="molecule type" value="Genomic_DNA"/>
</dbReference>
<dbReference type="OrthoDB" id="676730at2"/>
<gene>
    <name evidence="2" type="ORF">TJEJU_1733</name>
</gene>
<keyword evidence="1" id="KW-1133">Transmembrane helix</keyword>
<keyword evidence="3" id="KW-1185">Reference proteome</keyword>
<dbReference type="KEGG" id="tje:TJEJU_1733"/>
<dbReference type="RefSeq" id="WP_095071181.1">
    <property type="nucleotide sequence ID" value="NZ_LT899436.1"/>
</dbReference>